<feature type="domain" description="SAM-dependent MTase TRM10-type" evidence="6">
    <location>
        <begin position="1"/>
        <end position="184"/>
    </location>
</feature>
<dbReference type="GO" id="GO:0052905">
    <property type="term" value="F:tRNA (guanosine(9)-N1)-methyltransferase activity"/>
    <property type="evidence" value="ECO:0007669"/>
    <property type="project" value="UniProtKB-EC"/>
</dbReference>
<organism evidence="7 8">
    <name type="scientific">Caenorhabditis auriculariae</name>
    <dbReference type="NCBI Taxonomy" id="2777116"/>
    <lineage>
        <taxon>Eukaryota</taxon>
        <taxon>Metazoa</taxon>
        <taxon>Ecdysozoa</taxon>
        <taxon>Nematoda</taxon>
        <taxon>Chromadorea</taxon>
        <taxon>Rhabditida</taxon>
        <taxon>Rhabditina</taxon>
        <taxon>Rhabditomorpha</taxon>
        <taxon>Rhabditoidea</taxon>
        <taxon>Rhabditidae</taxon>
        <taxon>Peloderinae</taxon>
        <taxon>Caenorhabditis</taxon>
    </lineage>
</organism>
<proteinExistence type="predicted"/>
<sequence length="193" mass="22233">MSESTCQLKIALDMSFDELMSEKDQRRAVHQIGWCYTANRHAPEPFQFYIVGFNGPTRHIYDNVPHNRNQDIFLKESKLEETFELENIVYLTAESDNVLGTLEDSKVYVIGGLVDHNSQKGLCHKLAVEKGFNHARLPIDEFVNLKTRKVLTINHVFEILVHYNSSGNWEQAFFSVIPQRKGMQKKEETEGSS</sequence>
<gene>
    <name evidence="7" type="ORF">CAUJ_LOCUS13972</name>
</gene>
<dbReference type="Proteomes" id="UP000835052">
    <property type="component" value="Unassembled WGS sequence"/>
</dbReference>
<dbReference type="EMBL" id="CAJGYM010000114">
    <property type="protein sequence ID" value="CAD6198065.1"/>
    <property type="molecule type" value="Genomic_DNA"/>
</dbReference>
<evidence type="ECO:0000259" key="6">
    <source>
        <dbReference type="PROSITE" id="PS51675"/>
    </source>
</evidence>
<dbReference type="PANTHER" id="PTHR13563:SF13">
    <property type="entry name" value="TRNA METHYLTRANSFERASE 10 HOMOLOG A"/>
    <property type="match status" value="1"/>
</dbReference>
<name>A0A8S1HN42_9PELO</name>
<protein>
    <recommendedName>
        <fullName evidence="1">tRNA (guanine(9)-N(1))-methyltransferase</fullName>
        <ecNumber evidence="1">2.1.1.221</ecNumber>
    </recommendedName>
</protein>
<dbReference type="PROSITE" id="PS51675">
    <property type="entry name" value="SAM_MT_TRM10"/>
    <property type="match status" value="1"/>
</dbReference>
<keyword evidence="2" id="KW-0489">Methyltransferase</keyword>
<comment type="catalytic activity">
    <reaction evidence="5">
        <text>guanosine(9) in tRNA + S-adenosyl-L-methionine = N(1)-methylguanosine(9) in tRNA + S-adenosyl-L-homocysteine + H(+)</text>
        <dbReference type="Rhea" id="RHEA:43156"/>
        <dbReference type="Rhea" id="RHEA-COMP:10367"/>
        <dbReference type="Rhea" id="RHEA-COMP:10368"/>
        <dbReference type="ChEBI" id="CHEBI:15378"/>
        <dbReference type="ChEBI" id="CHEBI:57856"/>
        <dbReference type="ChEBI" id="CHEBI:59789"/>
        <dbReference type="ChEBI" id="CHEBI:73542"/>
        <dbReference type="ChEBI" id="CHEBI:74269"/>
        <dbReference type="EC" id="2.1.1.221"/>
    </reaction>
</comment>
<dbReference type="Gene3D" id="3.40.1280.30">
    <property type="match status" value="1"/>
</dbReference>
<dbReference type="InterPro" id="IPR038459">
    <property type="entry name" value="MT_TRM10-typ_sf"/>
</dbReference>
<reference evidence="7" key="1">
    <citation type="submission" date="2020-10" db="EMBL/GenBank/DDBJ databases">
        <authorList>
            <person name="Kikuchi T."/>
        </authorList>
    </citation>
    <scope>NUCLEOTIDE SEQUENCE</scope>
    <source>
        <strain evidence="7">NKZ352</strain>
    </source>
</reference>
<dbReference type="PANTHER" id="PTHR13563">
    <property type="entry name" value="TRNA (GUANINE-9-) METHYLTRANSFERASE"/>
    <property type="match status" value="1"/>
</dbReference>
<dbReference type="OrthoDB" id="278300at2759"/>
<dbReference type="FunFam" id="3.40.1280.30:FF:000001">
    <property type="entry name" value="tRNA methyltransferase 10 homolog A"/>
    <property type="match status" value="1"/>
</dbReference>
<evidence type="ECO:0000256" key="3">
    <source>
        <dbReference type="ARBA" id="ARBA00022679"/>
    </source>
</evidence>
<dbReference type="InterPro" id="IPR028564">
    <property type="entry name" value="MT_TRM10-typ"/>
</dbReference>
<keyword evidence="4" id="KW-0949">S-adenosyl-L-methionine</keyword>
<keyword evidence="3" id="KW-0808">Transferase</keyword>
<comment type="caution">
    <text evidence="7">The sequence shown here is derived from an EMBL/GenBank/DDBJ whole genome shotgun (WGS) entry which is preliminary data.</text>
</comment>
<keyword evidence="8" id="KW-1185">Reference proteome</keyword>
<evidence type="ECO:0000256" key="4">
    <source>
        <dbReference type="ARBA" id="ARBA00022691"/>
    </source>
</evidence>
<dbReference type="GO" id="GO:0000049">
    <property type="term" value="F:tRNA binding"/>
    <property type="evidence" value="ECO:0007669"/>
    <property type="project" value="TreeGrafter"/>
</dbReference>
<evidence type="ECO:0000313" key="7">
    <source>
        <dbReference type="EMBL" id="CAD6198065.1"/>
    </source>
</evidence>
<dbReference type="CDD" id="cd18101">
    <property type="entry name" value="Trm10euk_A"/>
    <property type="match status" value="1"/>
</dbReference>
<dbReference type="AlphaFoldDB" id="A0A8S1HN42"/>
<evidence type="ECO:0000256" key="5">
    <source>
        <dbReference type="ARBA" id="ARBA00048434"/>
    </source>
</evidence>
<dbReference type="GO" id="GO:0005654">
    <property type="term" value="C:nucleoplasm"/>
    <property type="evidence" value="ECO:0007669"/>
    <property type="project" value="TreeGrafter"/>
</dbReference>
<dbReference type="EC" id="2.1.1.221" evidence="1"/>
<evidence type="ECO:0000256" key="1">
    <source>
        <dbReference type="ARBA" id="ARBA00012797"/>
    </source>
</evidence>
<accession>A0A8S1HN42</accession>
<evidence type="ECO:0000256" key="2">
    <source>
        <dbReference type="ARBA" id="ARBA00022603"/>
    </source>
</evidence>
<evidence type="ECO:0000313" key="8">
    <source>
        <dbReference type="Proteomes" id="UP000835052"/>
    </source>
</evidence>
<dbReference type="GO" id="GO:0002939">
    <property type="term" value="P:tRNA N1-guanine methylation"/>
    <property type="evidence" value="ECO:0007669"/>
    <property type="project" value="TreeGrafter"/>
</dbReference>
<dbReference type="InterPro" id="IPR007356">
    <property type="entry name" value="tRNA_m1G_MeTrfase_euk"/>
</dbReference>